<proteinExistence type="predicted"/>
<evidence type="ECO:0000313" key="1">
    <source>
        <dbReference type="EMBL" id="GIY56092.1"/>
    </source>
</evidence>
<comment type="caution">
    <text evidence="1">The sequence shown here is derived from an EMBL/GenBank/DDBJ whole genome shotgun (WGS) entry which is preliminary data.</text>
</comment>
<sequence>MDEMEAEGAEWNRPFQVTFWKYPRRVLMRFLILKRKICQEITTTETGIKMLETQQAVGHDWKGTVQDIAQGHHQMRQYLIDMLIQQSTKN</sequence>
<accession>A0AAV4UEB0</accession>
<protein>
    <submittedName>
        <fullName evidence="1">Uncharacterized protein</fullName>
    </submittedName>
</protein>
<organism evidence="1 2">
    <name type="scientific">Caerostris darwini</name>
    <dbReference type="NCBI Taxonomy" id="1538125"/>
    <lineage>
        <taxon>Eukaryota</taxon>
        <taxon>Metazoa</taxon>
        <taxon>Ecdysozoa</taxon>
        <taxon>Arthropoda</taxon>
        <taxon>Chelicerata</taxon>
        <taxon>Arachnida</taxon>
        <taxon>Araneae</taxon>
        <taxon>Araneomorphae</taxon>
        <taxon>Entelegynae</taxon>
        <taxon>Araneoidea</taxon>
        <taxon>Araneidae</taxon>
        <taxon>Caerostris</taxon>
    </lineage>
</organism>
<dbReference type="EMBL" id="BPLQ01011160">
    <property type="protein sequence ID" value="GIY56092.1"/>
    <property type="molecule type" value="Genomic_DNA"/>
</dbReference>
<dbReference type="Proteomes" id="UP001054837">
    <property type="component" value="Unassembled WGS sequence"/>
</dbReference>
<reference evidence="1 2" key="1">
    <citation type="submission" date="2021-06" db="EMBL/GenBank/DDBJ databases">
        <title>Caerostris darwini draft genome.</title>
        <authorList>
            <person name="Kono N."/>
            <person name="Arakawa K."/>
        </authorList>
    </citation>
    <scope>NUCLEOTIDE SEQUENCE [LARGE SCALE GENOMIC DNA]</scope>
</reference>
<dbReference type="AlphaFoldDB" id="A0AAV4UEB0"/>
<name>A0AAV4UEB0_9ARAC</name>
<keyword evidence="2" id="KW-1185">Reference proteome</keyword>
<gene>
    <name evidence="1" type="ORF">CDAR_113521</name>
</gene>
<evidence type="ECO:0000313" key="2">
    <source>
        <dbReference type="Proteomes" id="UP001054837"/>
    </source>
</evidence>